<comment type="caution">
    <text evidence="1">The sequence shown here is derived from an EMBL/GenBank/DDBJ whole genome shotgun (WGS) entry which is preliminary data.</text>
</comment>
<dbReference type="RefSeq" id="WP_311546453.1">
    <property type="nucleotide sequence ID" value="NZ_JAVREK010000020.1"/>
</dbReference>
<name>A0ABU2KXI2_9ACTN</name>
<proteinExistence type="predicted"/>
<accession>A0ABU2KXI2</accession>
<dbReference type="EMBL" id="JAVREK010000020">
    <property type="protein sequence ID" value="MDT0303960.1"/>
    <property type="molecule type" value="Genomic_DNA"/>
</dbReference>
<evidence type="ECO:0000313" key="2">
    <source>
        <dbReference type="Proteomes" id="UP001183226"/>
    </source>
</evidence>
<sequence length="60" mass="6378">MAQPWAMKALSAMTADEVRAALGQLPYLRPEDAALEKALRDRLTLALEAELPAEAALSAG</sequence>
<dbReference type="Proteomes" id="UP001183226">
    <property type="component" value="Unassembled WGS sequence"/>
</dbReference>
<reference evidence="2" key="1">
    <citation type="submission" date="2023-07" db="EMBL/GenBank/DDBJ databases">
        <title>30 novel species of actinomycetes from the DSMZ collection.</title>
        <authorList>
            <person name="Nouioui I."/>
        </authorList>
    </citation>
    <scope>NUCLEOTIDE SEQUENCE [LARGE SCALE GENOMIC DNA]</scope>
    <source>
        <strain evidence="2">DSM 45055</strain>
    </source>
</reference>
<gene>
    <name evidence="1" type="ORF">RM446_17725</name>
</gene>
<evidence type="ECO:0000313" key="1">
    <source>
        <dbReference type="EMBL" id="MDT0303960.1"/>
    </source>
</evidence>
<organism evidence="1 2">
    <name type="scientific">Streptomonospora wellingtoniae</name>
    <dbReference type="NCBI Taxonomy" id="3075544"/>
    <lineage>
        <taxon>Bacteria</taxon>
        <taxon>Bacillati</taxon>
        <taxon>Actinomycetota</taxon>
        <taxon>Actinomycetes</taxon>
        <taxon>Streptosporangiales</taxon>
        <taxon>Nocardiopsidaceae</taxon>
        <taxon>Streptomonospora</taxon>
    </lineage>
</organism>
<keyword evidence="2" id="KW-1185">Reference proteome</keyword>
<protein>
    <submittedName>
        <fullName evidence="1">Uncharacterized protein</fullName>
    </submittedName>
</protein>